<dbReference type="Proteomes" id="UP000736787">
    <property type="component" value="Unassembled WGS sequence"/>
</dbReference>
<comment type="subcellular location">
    <subcellularLocation>
        <location evidence="1">Host cell</location>
    </subcellularLocation>
    <subcellularLocation>
        <location evidence="2">Secreted</location>
    </subcellularLocation>
</comment>
<evidence type="ECO:0000313" key="5">
    <source>
        <dbReference type="EMBL" id="KAG2880746.1"/>
    </source>
</evidence>
<accession>A0A8T1AEZ5</accession>
<dbReference type="GO" id="GO:0005576">
    <property type="term" value="C:extracellular region"/>
    <property type="evidence" value="ECO:0007669"/>
    <property type="project" value="UniProtKB-SubCell"/>
</dbReference>
<dbReference type="GO" id="GO:0043657">
    <property type="term" value="C:host cell"/>
    <property type="evidence" value="ECO:0007669"/>
    <property type="project" value="UniProtKB-SubCell"/>
</dbReference>
<protein>
    <recommendedName>
        <fullName evidence="4">Crinkler effector protein N-terminal domain-containing protein</fullName>
    </recommendedName>
</protein>
<evidence type="ECO:0000313" key="6">
    <source>
        <dbReference type="Proteomes" id="UP000736787"/>
    </source>
</evidence>
<dbReference type="VEuPathDB" id="FungiDB:PC110_g15861"/>
<name>A0A8T1AEZ5_9STRA</name>
<sequence length="273" mass="31110">MADTTLFYAIIGVEGVFPVDIARKKLVGHVKKSIKKDAKSGLKGIDPHNLQLILAWDGRSWLKSESGNVKQLRQGETTSVIDALSQTNKPLVETDTLEKVLEGTASLASDQFHVLVTIEPTLTELLEKCNRTGCLPAIFFKLFECNNSDCWEVKYIKAIGDIVGFMSPRFYVWKDILCVLENFKECWEDMFATDANGIIDNMEQKYGQQFICTGSGKSTILDLICFYLGSVQKMPVVWYRRVDGWDVKPVTTLFFEGKYYRRIDKNWSTWEDV</sequence>
<dbReference type="InterPro" id="IPR045379">
    <property type="entry name" value="Crinkler_N"/>
</dbReference>
<dbReference type="Pfam" id="PF20147">
    <property type="entry name" value="Crinkler"/>
    <property type="match status" value="1"/>
</dbReference>
<evidence type="ECO:0000256" key="1">
    <source>
        <dbReference type="ARBA" id="ARBA00004340"/>
    </source>
</evidence>
<organism evidence="5 6">
    <name type="scientific">Phytophthora cactorum</name>
    <dbReference type="NCBI Taxonomy" id="29920"/>
    <lineage>
        <taxon>Eukaryota</taxon>
        <taxon>Sar</taxon>
        <taxon>Stramenopiles</taxon>
        <taxon>Oomycota</taxon>
        <taxon>Peronosporomycetes</taxon>
        <taxon>Peronosporales</taxon>
        <taxon>Peronosporaceae</taxon>
        <taxon>Phytophthora</taxon>
    </lineage>
</organism>
<evidence type="ECO:0000256" key="2">
    <source>
        <dbReference type="ARBA" id="ARBA00004613"/>
    </source>
</evidence>
<feature type="domain" description="Crinkler effector protein N-terminal" evidence="4">
    <location>
        <begin position="5"/>
        <end position="116"/>
    </location>
</feature>
<comment type="caution">
    <text evidence="5">The sequence shown here is derived from an EMBL/GenBank/DDBJ whole genome shotgun (WGS) entry which is preliminary data.</text>
</comment>
<evidence type="ECO:0000256" key="3">
    <source>
        <dbReference type="ARBA" id="ARBA00022525"/>
    </source>
</evidence>
<proteinExistence type="predicted"/>
<dbReference type="EMBL" id="RCMK01002495">
    <property type="protein sequence ID" value="KAG2880746.1"/>
    <property type="molecule type" value="Genomic_DNA"/>
</dbReference>
<keyword evidence="3" id="KW-0964">Secreted</keyword>
<gene>
    <name evidence="5" type="ORF">PC117_g26509</name>
</gene>
<reference evidence="5" key="1">
    <citation type="submission" date="2018-10" db="EMBL/GenBank/DDBJ databases">
        <title>Effector identification in a new, highly contiguous assembly of the strawberry crown rot pathogen Phytophthora cactorum.</title>
        <authorList>
            <person name="Armitage A.D."/>
            <person name="Nellist C.F."/>
            <person name="Bates H."/>
            <person name="Vickerstaff R.J."/>
            <person name="Harrison R.J."/>
        </authorList>
    </citation>
    <scope>NUCLEOTIDE SEQUENCE</scope>
    <source>
        <strain evidence="5">4040</strain>
    </source>
</reference>
<dbReference type="AlphaFoldDB" id="A0A8T1AEZ5"/>
<evidence type="ECO:0000259" key="4">
    <source>
        <dbReference type="Pfam" id="PF20147"/>
    </source>
</evidence>